<gene>
    <name evidence="2" type="ORF">Pflav_066440</name>
</gene>
<protein>
    <submittedName>
        <fullName evidence="2">Uncharacterized protein</fullName>
    </submittedName>
</protein>
<evidence type="ECO:0000313" key="3">
    <source>
        <dbReference type="Proteomes" id="UP000502508"/>
    </source>
</evidence>
<dbReference type="Proteomes" id="UP000502508">
    <property type="component" value="Chromosome"/>
</dbReference>
<accession>A0A6F8Y297</accession>
<dbReference type="AlphaFoldDB" id="A0A6F8Y297"/>
<sequence length="126" mass="13527">MATRQRHEDRHRPHQVRGEAGREQAPLGERLVHQVQLELLEVAQAAVDQLARPARRARRQVTGLDQRDAQPSGGGIQRGARAGDTATDDEDVEALGPQPVQVGGAPLGESSLAAYRDTAGSRTCPP</sequence>
<reference evidence="2 3" key="1">
    <citation type="submission" date="2020-03" db="EMBL/GenBank/DDBJ databases">
        <title>Whole genome shotgun sequence of Phytohabitans flavus NBRC 107702.</title>
        <authorList>
            <person name="Komaki H."/>
            <person name="Tamura T."/>
        </authorList>
    </citation>
    <scope>NUCLEOTIDE SEQUENCE [LARGE SCALE GENOMIC DNA]</scope>
    <source>
        <strain evidence="2 3">NBRC 107702</strain>
    </source>
</reference>
<evidence type="ECO:0000256" key="1">
    <source>
        <dbReference type="SAM" id="MobiDB-lite"/>
    </source>
</evidence>
<proteinExistence type="predicted"/>
<evidence type="ECO:0000313" key="2">
    <source>
        <dbReference type="EMBL" id="BCB80234.1"/>
    </source>
</evidence>
<feature type="compositionally biased region" description="Basic and acidic residues" evidence="1">
    <location>
        <begin position="1"/>
        <end position="22"/>
    </location>
</feature>
<dbReference type="EMBL" id="AP022870">
    <property type="protein sequence ID" value="BCB80234.1"/>
    <property type="molecule type" value="Genomic_DNA"/>
</dbReference>
<dbReference type="KEGG" id="pfla:Pflav_066440"/>
<reference evidence="2 3" key="2">
    <citation type="submission" date="2020-03" db="EMBL/GenBank/DDBJ databases">
        <authorList>
            <person name="Ichikawa N."/>
            <person name="Kimura A."/>
            <person name="Kitahashi Y."/>
            <person name="Uohara A."/>
        </authorList>
    </citation>
    <scope>NUCLEOTIDE SEQUENCE [LARGE SCALE GENOMIC DNA]</scope>
    <source>
        <strain evidence="2 3">NBRC 107702</strain>
    </source>
</reference>
<organism evidence="2 3">
    <name type="scientific">Phytohabitans flavus</name>
    <dbReference type="NCBI Taxonomy" id="1076124"/>
    <lineage>
        <taxon>Bacteria</taxon>
        <taxon>Bacillati</taxon>
        <taxon>Actinomycetota</taxon>
        <taxon>Actinomycetes</taxon>
        <taxon>Micromonosporales</taxon>
        <taxon>Micromonosporaceae</taxon>
    </lineage>
</organism>
<feature type="region of interest" description="Disordered" evidence="1">
    <location>
        <begin position="1"/>
        <end position="28"/>
    </location>
</feature>
<name>A0A6F8Y297_9ACTN</name>
<feature type="region of interest" description="Disordered" evidence="1">
    <location>
        <begin position="50"/>
        <end position="126"/>
    </location>
</feature>
<keyword evidence="3" id="KW-1185">Reference proteome</keyword>